<gene>
    <name evidence="1" type="ORF">MRB53_013130</name>
</gene>
<keyword evidence="2" id="KW-1185">Reference proteome</keyword>
<name>A0ACC2K755_PERAE</name>
<evidence type="ECO:0000313" key="2">
    <source>
        <dbReference type="Proteomes" id="UP001234297"/>
    </source>
</evidence>
<organism evidence="1 2">
    <name type="scientific">Persea americana</name>
    <name type="common">Avocado</name>
    <dbReference type="NCBI Taxonomy" id="3435"/>
    <lineage>
        <taxon>Eukaryota</taxon>
        <taxon>Viridiplantae</taxon>
        <taxon>Streptophyta</taxon>
        <taxon>Embryophyta</taxon>
        <taxon>Tracheophyta</taxon>
        <taxon>Spermatophyta</taxon>
        <taxon>Magnoliopsida</taxon>
        <taxon>Magnoliidae</taxon>
        <taxon>Laurales</taxon>
        <taxon>Lauraceae</taxon>
        <taxon>Persea</taxon>
    </lineage>
</organism>
<evidence type="ECO:0000313" key="1">
    <source>
        <dbReference type="EMBL" id="KAJ8616944.1"/>
    </source>
</evidence>
<reference evidence="1 2" key="1">
    <citation type="journal article" date="2022" name="Hortic Res">
        <title>A haplotype resolved chromosomal level avocado genome allows analysis of novel avocado genes.</title>
        <authorList>
            <person name="Nath O."/>
            <person name="Fletcher S.J."/>
            <person name="Hayward A."/>
            <person name="Shaw L.M."/>
            <person name="Masouleh A.K."/>
            <person name="Furtado A."/>
            <person name="Henry R.J."/>
            <person name="Mitter N."/>
        </authorList>
    </citation>
    <scope>NUCLEOTIDE SEQUENCE [LARGE SCALE GENOMIC DNA]</scope>
    <source>
        <strain evidence="2">cv. Hass</strain>
    </source>
</reference>
<sequence>MNLIYAWKDKSNVVKRHLSTVFIHSPLHARKSRPKTLRSRSLDSRGAIKISAVTPSKSKDNSDSLVEGTASNMHAFDDNRVSEVTPIMLLMKLIYVQC</sequence>
<dbReference type="Proteomes" id="UP001234297">
    <property type="component" value="Chromosome 4"/>
</dbReference>
<comment type="caution">
    <text evidence="1">The sequence shown here is derived from an EMBL/GenBank/DDBJ whole genome shotgun (WGS) entry which is preliminary data.</text>
</comment>
<proteinExistence type="predicted"/>
<dbReference type="EMBL" id="CM056812">
    <property type="protein sequence ID" value="KAJ8616944.1"/>
    <property type="molecule type" value="Genomic_DNA"/>
</dbReference>
<protein>
    <submittedName>
        <fullName evidence="1">Uncharacterized protein</fullName>
    </submittedName>
</protein>
<accession>A0ACC2K755</accession>